<feature type="transmembrane region" description="Helical" evidence="7">
    <location>
        <begin position="232"/>
        <end position="252"/>
    </location>
</feature>
<feature type="transmembrane region" description="Helical" evidence="7">
    <location>
        <begin position="89"/>
        <end position="111"/>
    </location>
</feature>
<evidence type="ECO:0000256" key="3">
    <source>
        <dbReference type="ARBA" id="ARBA00022475"/>
    </source>
</evidence>
<keyword evidence="9" id="KW-1185">Reference proteome</keyword>
<evidence type="ECO:0000256" key="7">
    <source>
        <dbReference type="SAM" id="Phobius"/>
    </source>
</evidence>
<comment type="subcellular location">
    <subcellularLocation>
        <location evidence="1">Cell inner membrane</location>
        <topology evidence="1">Multi-pass membrane protein</topology>
    </subcellularLocation>
</comment>
<feature type="transmembrane region" description="Helical" evidence="7">
    <location>
        <begin position="324"/>
        <end position="343"/>
    </location>
</feature>
<evidence type="ECO:0000313" key="8">
    <source>
        <dbReference type="EMBL" id="GAA3904277.1"/>
    </source>
</evidence>
<feature type="transmembrane region" description="Helical" evidence="7">
    <location>
        <begin position="182"/>
        <end position="203"/>
    </location>
</feature>
<dbReference type="PANTHER" id="PTHR23513">
    <property type="entry name" value="INTEGRAL MEMBRANE EFFLUX PROTEIN-RELATED"/>
    <property type="match status" value="1"/>
</dbReference>
<keyword evidence="2" id="KW-0813">Transport</keyword>
<reference evidence="9" key="1">
    <citation type="journal article" date="2019" name="Int. J. Syst. Evol. Microbiol.">
        <title>The Global Catalogue of Microorganisms (GCM) 10K type strain sequencing project: providing services to taxonomists for standard genome sequencing and annotation.</title>
        <authorList>
            <consortium name="The Broad Institute Genomics Platform"/>
            <consortium name="The Broad Institute Genome Sequencing Center for Infectious Disease"/>
            <person name="Wu L."/>
            <person name="Ma J."/>
        </authorList>
    </citation>
    <scope>NUCLEOTIDE SEQUENCE [LARGE SCALE GENOMIC DNA]</scope>
    <source>
        <strain evidence="9">JCM 16956</strain>
    </source>
</reference>
<sequence>MPRTHSKPRPPVGRHARTPAFGPVRGVYVPRTADAGAFAMSTYGIPLLVLAVTDSAALTGLAFVLEWLPRLSAFALAGAAVDRVGSTRVLRIASILRALVVLAAAALLPAVGDGAGAVVTVMTLAAVTGVLTEFSYIAAETAGGAASRDAGEHAHRVQAVLLGIDQGATLAGPALAGVLLEYVGATGMLLTIAACSVLGAVLAPRQRPNWPQEAPIPVVQGMKTGWRTLRSLPALGWLCVGLLLSNTAIGLVQAAGPVLVIQQLGGTSSQVGLVWSAAAVASLAMVALARLAIDHVGLWPVGAAAAALASAACLVLAAADTYTVFLVLVALLMAGEAGMTVVLRTLRARLVPAEVFGSTLSLIILLLLAPFPIAGALVALTPAALLGHAITACAVLQALGLAVSFAKLRTHPAARRPVTPDARRSRSHRP</sequence>
<protein>
    <submittedName>
        <fullName evidence="8">MFS transporter</fullName>
    </submittedName>
</protein>
<feature type="transmembrane region" description="Helical" evidence="7">
    <location>
        <begin position="385"/>
        <end position="406"/>
    </location>
</feature>
<evidence type="ECO:0000313" key="9">
    <source>
        <dbReference type="Proteomes" id="UP001501000"/>
    </source>
</evidence>
<dbReference type="Gene3D" id="1.20.1250.20">
    <property type="entry name" value="MFS general substrate transporter like domains"/>
    <property type="match status" value="2"/>
</dbReference>
<feature type="transmembrane region" description="Helical" evidence="7">
    <location>
        <begin position="272"/>
        <end position="291"/>
    </location>
</feature>
<evidence type="ECO:0000256" key="6">
    <source>
        <dbReference type="ARBA" id="ARBA00023136"/>
    </source>
</evidence>
<keyword evidence="6 7" id="KW-0472">Membrane</keyword>
<accession>A0ABP7LLL6</accession>
<dbReference type="RefSeq" id="WP_345279408.1">
    <property type="nucleotide sequence ID" value="NZ_BAABAJ010000003.1"/>
</dbReference>
<keyword evidence="4 7" id="KW-0812">Transmembrane</keyword>
<feature type="transmembrane region" description="Helical" evidence="7">
    <location>
        <begin position="117"/>
        <end position="138"/>
    </location>
</feature>
<proteinExistence type="predicted"/>
<dbReference type="InterPro" id="IPR011701">
    <property type="entry name" value="MFS"/>
</dbReference>
<dbReference type="Pfam" id="PF07690">
    <property type="entry name" value="MFS_1"/>
    <property type="match status" value="1"/>
</dbReference>
<feature type="transmembrane region" description="Helical" evidence="7">
    <location>
        <begin position="355"/>
        <end position="379"/>
    </location>
</feature>
<keyword evidence="3" id="KW-1003">Cell membrane</keyword>
<keyword evidence="5 7" id="KW-1133">Transmembrane helix</keyword>
<dbReference type="Proteomes" id="UP001501000">
    <property type="component" value="Unassembled WGS sequence"/>
</dbReference>
<evidence type="ECO:0000256" key="2">
    <source>
        <dbReference type="ARBA" id="ARBA00022448"/>
    </source>
</evidence>
<dbReference type="InterPro" id="IPR036259">
    <property type="entry name" value="MFS_trans_sf"/>
</dbReference>
<evidence type="ECO:0000256" key="4">
    <source>
        <dbReference type="ARBA" id="ARBA00022692"/>
    </source>
</evidence>
<evidence type="ECO:0000256" key="5">
    <source>
        <dbReference type="ARBA" id="ARBA00022989"/>
    </source>
</evidence>
<name>A0ABP7LLL6_9ACTN</name>
<dbReference type="SUPFAM" id="SSF103473">
    <property type="entry name" value="MFS general substrate transporter"/>
    <property type="match status" value="1"/>
</dbReference>
<comment type="caution">
    <text evidence="8">The sequence shown here is derived from an EMBL/GenBank/DDBJ whole genome shotgun (WGS) entry which is preliminary data.</text>
</comment>
<organism evidence="8 9">
    <name type="scientific">Streptomyces gulbargensis</name>
    <dbReference type="NCBI Taxonomy" id="364901"/>
    <lineage>
        <taxon>Bacteria</taxon>
        <taxon>Bacillati</taxon>
        <taxon>Actinomycetota</taxon>
        <taxon>Actinomycetes</taxon>
        <taxon>Kitasatosporales</taxon>
        <taxon>Streptomycetaceae</taxon>
        <taxon>Streptomyces</taxon>
    </lineage>
</organism>
<dbReference type="PANTHER" id="PTHR23513:SF9">
    <property type="entry name" value="ENTEROBACTIN EXPORTER ENTS"/>
    <property type="match status" value="1"/>
</dbReference>
<dbReference type="EMBL" id="BAABAJ010000003">
    <property type="protein sequence ID" value="GAA3904277.1"/>
    <property type="molecule type" value="Genomic_DNA"/>
</dbReference>
<gene>
    <name evidence="8" type="ORF">GCM10022244_13060</name>
</gene>
<feature type="transmembrane region" description="Helical" evidence="7">
    <location>
        <begin position="298"/>
        <end position="318"/>
    </location>
</feature>
<evidence type="ECO:0000256" key="1">
    <source>
        <dbReference type="ARBA" id="ARBA00004429"/>
    </source>
</evidence>
<feature type="transmembrane region" description="Helical" evidence="7">
    <location>
        <begin position="43"/>
        <end position="68"/>
    </location>
</feature>